<accession>A0A371YXD7</accession>
<dbReference type="AlphaFoldDB" id="A0A371YXD7"/>
<name>A0A371YXD7_9PROT</name>
<dbReference type="EMBL" id="QUWV01000144">
    <property type="protein sequence ID" value="RFD18906.1"/>
    <property type="molecule type" value="Genomic_DNA"/>
</dbReference>
<reference evidence="1 2" key="1">
    <citation type="submission" date="2018-08" db="EMBL/GenBank/DDBJ databases">
        <title>Komagataeibacter sp. AV 382.</title>
        <authorList>
            <person name="Skraban J."/>
            <person name="Trcek J."/>
        </authorList>
    </citation>
    <scope>NUCLEOTIDE SEQUENCE [LARGE SCALE GENOMIC DNA]</scope>
    <source>
        <strain evidence="1 2">AV 382</strain>
    </source>
</reference>
<keyword evidence="2" id="KW-1185">Reference proteome</keyword>
<organism evidence="1 2">
    <name type="scientific">Komagataeibacter melaceti</name>
    <dbReference type="NCBI Taxonomy" id="2766577"/>
    <lineage>
        <taxon>Bacteria</taxon>
        <taxon>Pseudomonadati</taxon>
        <taxon>Pseudomonadota</taxon>
        <taxon>Alphaproteobacteria</taxon>
        <taxon>Acetobacterales</taxon>
        <taxon>Acetobacteraceae</taxon>
        <taxon>Komagataeibacter</taxon>
    </lineage>
</organism>
<comment type="caution">
    <text evidence="1">The sequence shown here is derived from an EMBL/GenBank/DDBJ whole genome shotgun (WGS) entry which is preliminary data.</text>
</comment>
<evidence type="ECO:0000313" key="2">
    <source>
        <dbReference type="Proteomes" id="UP000262371"/>
    </source>
</evidence>
<protein>
    <recommendedName>
        <fullName evidence="3">Conjugal transfer protein TraW</fullName>
    </recommendedName>
</protein>
<proteinExistence type="predicted"/>
<evidence type="ECO:0000313" key="1">
    <source>
        <dbReference type="EMBL" id="RFD18906.1"/>
    </source>
</evidence>
<gene>
    <name evidence="1" type="ORF">DY926_14115</name>
</gene>
<dbReference type="OrthoDB" id="8432665at2"/>
<sequence>MGRTPWRGRLIVIVIISFMAGSMAAPRPAYALFGLDVGPIVAAITTMQGAMNTVITTTRTVLNETLGLINMSLGSGFTQISNYLKAQIGAQEQIADANNMVQARLARDVRNATIRDNHAVNRQDCLNLEGGQSTVVAAHNAMEVAAALDGAKDSRTRAARDTPSWAGAGQASQANNTHHFSKYCDDAEAEAGICSLATSDLKAADQSASSLLTPPVYADQTAIDKANDFETTLIQPVAPAALRGSALTTTEGQQALPGRRSYSAAISLAHKIGDDVLSWHAGTVTLSAAQKAEAQREGITQTDTGSQFEATELEVNRKYSGTDWQADLQAMPSEKSVLVQIALLDAQRNWLLWQQLKLDHSRALAEATRLSIAAEQRRPRASPMPVPSTSNN</sequence>
<dbReference type="Proteomes" id="UP000262371">
    <property type="component" value="Unassembled WGS sequence"/>
</dbReference>
<evidence type="ECO:0008006" key="3">
    <source>
        <dbReference type="Google" id="ProtNLM"/>
    </source>
</evidence>